<gene>
    <name evidence="1" type="ORF">L227DRAFT_650925</name>
</gene>
<evidence type="ECO:0000313" key="1">
    <source>
        <dbReference type="EMBL" id="RPD63968.1"/>
    </source>
</evidence>
<name>A0A5C2SL00_9APHY</name>
<organism evidence="1 2">
    <name type="scientific">Lentinus tigrinus ALCF2SS1-6</name>
    <dbReference type="NCBI Taxonomy" id="1328759"/>
    <lineage>
        <taxon>Eukaryota</taxon>
        <taxon>Fungi</taxon>
        <taxon>Dikarya</taxon>
        <taxon>Basidiomycota</taxon>
        <taxon>Agaricomycotina</taxon>
        <taxon>Agaricomycetes</taxon>
        <taxon>Polyporales</taxon>
        <taxon>Polyporaceae</taxon>
        <taxon>Lentinus</taxon>
    </lineage>
</organism>
<dbReference type="Proteomes" id="UP000313359">
    <property type="component" value="Unassembled WGS sequence"/>
</dbReference>
<evidence type="ECO:0000313" key="2">
    <source>
        <dbReference type="Proteomes" id="UP000313359"/>
    </source>
</evidence>
<reference evidence="1" key="1">
    <citation type="journal article" date="2018" name="Genome Biol. Evol.">
        <title>Genomics and development of Lentinus tigrinus, a white-rot wood-decaying mushroom with dimorphic fruiting bodies.</title>
        <authorList>
            <person name="Wu B."/>
            <person name="Xu Z."/>
            <person name="Knudson A."/>
            <person name="Carlson A."/>
            <person name="Chen N."/>
            <person name="Kovaka S."/>
            <person name="LaButti K."/>
            <person name="Lipzen A."/>
            <person name="Pennachio C."/>
            <person name="Riley R."/>
            <person name="Schakwitz W."/>
            <person name="Umezawa K."/>
            <person name="Ohm R.A."/>
            <person name="Grigoriev I.V."/>
            <person name="Nagy L.G."/>
            <person name="Gibbons J."/>
            <person name="Hibbett D."/>
        </authorList>
    </citation>
    <scope>NUCLEOTIDE SEQUENCE [LARGE SCALE GENOMIC DNA]</scope>
    <source>
        <strain evidence="1">ALCF2SS1-6</strain>
    </source>
</reference>
<protein>
    <submittedName>
        <fullName evidence="1">Uncharacterized protein</fullName>
    </submittedName>
</protein>
<proteinExistence type="predicted"/>
<dbReference type="OrthoDB" id="2749676at2759"/>
<dbReference type="AlphaFoldDB" id="A0A5C2SL00"/>
<keyword evidence="2" id="KW-1185">Reference proteome</keyword>
<dbReference type="EMBL" id="ML122255">
    <property type="protein sequence ID" value="RPD63968.1"/>
    <property type="molecule type" value="Genomic_DNA"/>
</dbReference>
<sequence length="174" mass="19214">MRTRQASPNIPCEAILFSLAWWPHSRVCRLPRGLSLKIPKFETLFYGEFELEAINSLNSTFGSRVNIALTGGNLTDTSGNLAATLLPTSDTGVISNSGIFFPQATMFWRWAADDKFAYLRLDGVGIPYESDVVYVHMETDSTEHIALNSRFLLANVTFVAGEGSNPLFTLFGLV</sequence>
<accession>A0A5C2SL00</accession>